<comment type="caution">
    <text evidence="1">The sequence shown here is derived from an EMBL/GenBank/DDBJ whole genome shotgun (WGS) entry which is preliminary data.</text>
</comment>
<dbReference type="Gene3D" id="3.30.386.10">
    <property type="entry name" value="Chitosanase, subunit A, domain 2"/>
    <property type="match status" value="1"/>
</dbReference>
<name>A0A1Y1Z860_9FUNG</name>
<protein>
    <submittedName>
        <fullName evidence="1">Glycoside hydrolase</fullName>
    </submittedName>
</protein>
<dbReference type="GO" id="GO:0016977">
    <property type="term" value="F:chitosanase activity"/>
    <property type="evidence" value="ECO:0007669"/>
    <property type="project" value="InterPro"/>
</dbReference>
<reference evidence="1 2" key="1">
    <citation type="submission" date="2016-07" db="EMBL/GenBank/DDBJ databases">
        <title>Pervasive Adenine N6-methylation of Active Genes in Fungi.</title>
        <authorList>
            <consortium name="DOE Joint Genome Institute"/>
            <person name="Mondo S.J."/>
            <person name="Dannebaum R.O."/>
            <person name="Kuo R.C."/>
            <person name="Labutti K."/>
            <person name="Haridas S."/>
            <person name="Kuo A."/>
            <person name="Salamov A."/>
            <person name="Ahrendt S.R."/>
            <person name="Lipzen A."/>
            <person name="Sullivan W."/>
            <person name="Andreopoulos W.B."/>
            <person name="Clum A."/>
            <person name="Lindquist E."/>
            <person name="Daum C."/>
            <person name="Ramamoorthy G.K."/>
            <person name="Gryganskyi A."/>
            <person name="Culley D."/>
            <person name="Magnuson J.K."/>
            <person name="James T.Y."/>
            <person name="O'Malley M.A."/>
            <person name="Stajich J.E."/>
            <person name="Spatafora J.W."/>
            <person name="Visel A."/>
            <person name="Grigoriev I.V."/>
        </authorList>
    </citation>
    <scope>NUCLEOTIDE SEQUENCE [LARGE SCALE GENOMIC DNA]</scope>
    <source>
        <strain evidence="1 2">CBS 931.73</strain>
    </source>
</reference>
<dbReference type="GO" id="GO:0005576">
    <property type="term" value="C:extracellular region"/>
    <property type="evidence" value="ECO:0007669"/>
    <property type="project" value="InterPro"/>
</dbReference>
<dbReference type="InterPro" id="IPR023099">
    <property type="entry name" value="Glyco_hydro_46_N"/>
</dbReference>
<dbReference type="InterPro" id="IPR000400">
    <property type="entry name" value="Glyco_hydro_46"/>
</dbReference>
<accession>A0A1Y1Z860</accession>
<feature type="non-terminal residue" evidence="1">
    <location>
        <position position="138"/>
    </location>
</feature>
<gene>
    <name evidence="1" type="ORF">K493DRAFT_193398</name>
</gene>
<dbReference type="Proteomes" id="UP000193498">
    <property type="component" value="Unassembled WGS sequence"/>
</dbReference>
<dbReference type="InterPro" id="IPR023346">
    <property type="entry name" value="Lysozyme-like_dom_sf"/>
</dbReference>
<evidence type="ECO:0000313" key="1">
    <source>
        <dbReference type="EMBL" id="ORY06450.1"/>
    </source>
</evidence>
<proteinExistence type="predicted"/>
<dbReference type="InParanoid" id="A0A1Y1Z860"/>
<dbReference type="GO" id="GO:0005975">
    <property type="term" value="P:carbohydrate metabolic process"/>
    <property type="evidence" value="ECO:0007669"/>
    <property type="project" value="InterPro"/>
</dbReference>
<dbReference type="SUPFAM" id="SSF53955">
    <property type="entry name" value="Lysozyme-like"/>
    <property type="match status" value="1"/>
</dbReference>
<evidence type="ECO:0000313" key="2">
    <source>
        <dbReference type="Proteomes" id="UP000193498"/>
    </source>
</evidence>
<dbReference type="OrthoDB" id="76114at2759"/>
<dbReference type="Pfam" id="PF01374">
    <property type="entry name" value="Glyco_hydro_46"/>
    <property type="match status" value="1"/>
</dbReference>
<keyword evidence="1" id="KW-0378">Hydrolase</keyword>
<keyword evidence="2" id="KW-1185">Reference proteome</keyword>
<sequence>FAEIITNVFENGDEVYGYAACERLNDGRGFTCGRIGFTSGTGDALIVLQKYEEIAPRSVLSRYIPTLERIDTLAQCDSRRDNTSELVDFDRAWIRTSCHDARFNRIQDRINDDMYFTPALKFARKMGIRSNLGMAIFY</sequence>
<feature type="non-terminal residue" evidence="1">
    <location>
        <position position="1"/>
    </location>
</feature>
<dbReference type="AlphaFoldDB" id="A0A1Y1Z860"/>
<dbReference type="EMBL" id="MCFE01000016">
    <property type="protein sequence ID" value="ORY06450.1"/>
    <property type="molecule type" value="Genomic_DNA"/>
</dbReference>
<organism evidence="1 2">
    <name type="scientific">Basidiobolus meristosporus CBS 931.73</name>
    <dbReference type="NCBI Taxonomy" id="1314790"/>
    <lineage>
        <taxon>Eukaryota</taxon>
        <taxon>Fungi</taxon>
        <taxon>Fungi incertae sedis</taxon>
        <taxon>Zoopagomycota</taxon>
        <taxon>Entomophthoromycotina</taxon>
        <taxon>Basidiobolomycetes</taxon>
        <taxon>Basidiobolales</taxon>
        <taxon>Basidiobolaceae</taxon>
        <taxon>Basidiobolus</taxon>
    </lineage>
</organism>